<dbReference type="CDD" id="cd15482">
    <property type="entry name" value="Sialidase_non-viral"/>
    <property type="match status" value="1"/>
</dbReference>
<dbReference type="SUPFAM" id="SSF110296">
    <property type="entry name" value="Oligoxyloglucan reducing end-specific cellobiohydrolase"/>
    <property type="match status" value="1"/>
</dbReference>
<dbReference type="InterPro" id="IPR036278">
    <property type="entry name" value="Sialidase_sf"/>
</dbReference>
<protein>
    <submittedName>
        <fullName evidence="2">Exo-alpha-sialidase</fullName>
    </submittedName>
</protein>
<proteinExistence type="predicted"/>
<evidence type="ECO:0000313" key="2">
    <source>
        <dbReference type="EMBL" id="MXY93062.1"/>
    </source>
</evidence>
<dbReference type="Gene3D" id="2.120.10.10">
    <property type="match status" value="1"/>
</dbReference>
<dbReference type="PANTHER" id="PTHR43752">
    <property type="entry name" value="BNR/ASP-BOX REPEAT FAMILY PROTEIN"/>
    <property type="match status" value="1"/>
</dbReference>
<dbReference type="PANTHER" id="PTHR43752:SF2">
    <property type="entry name" value="BNR_ASP-BOX REPEAT FAMILY PROTEIN"/>
    <property type="match status" value="1"/>
</dbReference>
<dbReference type="AlphaFoldDB" id="A0A6B0YTL4"/>
<feature type="domain" description="Sialidase" evidence="1">
    <location>
        <begin position="136"/>
        <end position="349"/>
    </location>
</feature>
<organism evidence="2">
    <name type="scientific">Caldilineaceae bacterium SB0664_bin_27</name>
    <dbReference type="NCBI Taxonomy" id="2605260"/>
    <lineage>
        <taxon>Bacteria</taxon>
        <taxon>Bacillati</taxon>
        <taxon>Chloroflexota</taxon>
        <taxon>Caldilineae</taxon>
        <taxon>Caldilineales</taxon>
        <taxon>Caldilineaceae</taxon>
    </lineage>
</organism>
<reference evidence="2" key="1">
    <citation type="submission" date="2019-09" db="EMBL/GenBank/DDBJ databases">
        <title>Characterisation of the sponge microbiome using genome-centric metagenomics.</title>
        <authorList>
            <person name="Engelberts J.P."/>
            <person name="Robbins S.J."/>
            <person name="De Goeij J.M."/>
            <person name="Aranda M."/>
            <person name="Bell S.C."/>
            <person name="Webster N.S."/>
        </authorList>
    </citation>
    <scope>NUCLEOTIDE SEQUENCE</scope>
    <source>
        <strain evidence="2">SB0664_bin_27</strain>
    </source>
</reference>
<name>A0A6B0YTL4_9CHLR</name>
<sequence>MQHGILYKRPGRYSLGPVPQLLPDGRLTVGVVSSPFADHYGLADWIVLVSDDQGETFTETNDQTIPLAWPAALPREYYDRYADVQPDGSYLAAGTVGFESWPKERAAEAEELGLTARPHPNNTGNDLLIGMPKLFVMRSHDQGKTWDRRDWLVPGFSWMTAFPRWTRLQAGNILLPVYARDQEGDKGQVFVWRSDTNGDNWRLIPLSSSVSSVTGDETCFIETEPGKVLAHIRHSTPGHLTSGFLLESWSEDAGLTWSQPLRTEVQGYPPHLLRLQDGRILCGVTYRWEPMGIRLVLSEDNGKTWDTDNTIIMRDDAGTASPMWPDYPNHSGGSDVGYPITVQFEDGSLFTCYWITLEDGICHAAYTKWRLEDI</sequence>
<accession>A0A6B0YTL4</accession>
<comment type="caution">
    <text evidence="2">The sequence shown here is derived from an EMBL/GenBank/DDBJ whole genome shotgun (WGS) entry which is preliminary data.</text>
</comment>
<dbReference type="InterPro" id="IPR011040">
    <property type="entry name" value="Sialidase"/>
</dbReference>
<evidence type="ECO:0000259" key="1">
    <source>
        <dbReference type="Pfam" id="PF13088"/>
    </source>
</evidence>
<gene>
    <name evidence="2" type="ORF">F4Y42_06375</name>
</gene>
<dbReference type="EMBL" id="VXRG01000054">
    <property type="protein sequence ID" value="MXY93062.1"/>
    <property type="molecule type" value="Genomic_DNA"/>
</dbReference>
<dbReference type="Pfam" id="PF13088">
    <property type="entry name" value="BNR_2"/>
    <property type="match status" value="1"/>
</dbReference>
<dbReference type="SUPFAM" id="SSF50939">
    <property type="entry name" value="Sialidases"/>
    <property type="match status" value="1"/>
</dbReference>